<reference evidence="4" key="1">
    <citation type="submission" date="2021-01" db="EMBL/GenBank/DDBJ databases">
        <title>Whole genome shotgun sequence of Demequina activiva NBRC 110675.</title>
        <authorList>
            <person name="Komaki H."/>
            <person name="Tamura T."/>
        </authorList>
    </citation>
    <scope>NUCLEOTIDE SEQUENCE</scope>
    <source>
        <strain evidence="4">NBRC 110675</strain>
    </source>
</reference>
<name>A0A919Q3G4_9MICO</name>
<keyword evidence="2" id="KW-0808">Transferase</keyword>
<dbReference type="InterPro" id="IPR018193">
    <property type="entry name" value="Glyc_kinase_flavodox-like_fold"/>
</dbReference>
<sequence length="331" mass="33549">MRIVVLTESWPATDVPVVTAPEVARTVSEAWKATVADAVVEAFALGDGGARSADALPGARSAVGGAQVVDAGGSLVLTPADGARRWEPHALAAALLGLAAEHVHAVPSRTVVVPVGDESPAGDATDVWLGGLAQMRAATSVLDLVVAVGSQRPLLGFHGMSAALRDGRESDEAIGRAAQAQEERWALIAREADPLAAQRSLLGSSRLSDQPGTGAAGGLAYCLAALGGRLLPAAQILASLSGAEAAAEHADLVVAVVPRLLPRTLDEGAVPAASALAARTGVPAVILAPSTRIGRRDLMNAGVASAHEATTGLDGLRQGVRRVAQTWSRRP</sequence>
<dbReference type="SUPFAM" id="SSF110738">
    <property type="entry name" value="Glycerate kinase I"/>
    <property type="match status" value="1"/>
</dbReference>
<organism evidence="4 5">
    <name type="scientific">Demequina activiva</name>
    <dbReference type="NCBI Taxonomy" id="1582364"/>
    <lineage>
        <taxon>Bacteria</taxon>
        <taxon>Bacillati</taxon>
        <taxon>Actinomycetota</taxon>
        <taxon>Actinomycetes</taxon>
        <taxon>Micrococcales</taxon>
        <taxon>Demequinaceae</taxon>
        <taxon>Demequina</taxon>
    </lineage>
</organism>
<dbReference type="InterPro" id="IPR018197">
    <property type="entry name" value="Glycerate_kinase_RE-like"/>
</dbReference>
<dbReference type="Gene3D" id="3.90.1510.10">
    <property type="entry name" value="Glycerate kinase, domain 2"/>
    <property type="match status" value="1"/>
</dbReference>
<dbReference type="Proteomes" id="UP000652354">
    <property type="component" value="Unassembled WGS sequence"/>
</dbReference>
<dbReference type="RefSeq" id="WP_203657216.1">
    <property type="nucleotide sequence ID" value="NZ_BONR01000006.1"/>
</dbReference>
<keyword evidence="3" id="KW-0418">Kinase</keyword>
<keyword evidence="5" id="KW-1185">Reference proteome</keyword>
<dbReference type="Gene3D" id="3.40.50.10350">
    <property type="entry name" value="Glycerate kinase, domain 1"/>
    <property type="match status" value="1"/>
</dbReference>
<evidence type="ECO:0000256" key="3">
    <source>
        <dbReference type="ARBA" id="ARBA00022777"/>
    </source>
</evidence>
<evidence type="ECO:0008006" key="6">
    <source>
        <dbReference type="Google" id="ProtNLM"/>
    </source>
</evidence>
<evidence type="ECO:0000256" key="1">
    <source>
        <dbReference type="ARBA" id="ARBA00006284"/>
    </source>
</evidence>
<dbReference type="PANTHER" id="PTHR21599:SF0">
    <property type="entry name" value="GLYCERATE KINASE"/>
    <property type="match status" value="1"/>
</dbReference>
<dbReference type="Pfam" id="PF02595">
    <property type="entry name" value="Gly_kinase"/>
    <property type="match status" value="1"/>
</dbReference>
<dbReference type="PANTHER" id="PTHR21599">
    <property type="entry name" value="GLYCERATE KINASE"/>
    <property type="match status" value="1"/>
</dbReference>
<accession>A0A919Q3G4</accession>
<proteinExistence type="inferred from homology"/>
<evidence type="ECO:0000313" key="4">
    <source>
        <dbReference type="EMBL" id="GIG55582.1"/>
    </source>
</evidence>
<dbReference type="GO" id="GO:0008887">
    <property type="term" value="F:glycerate kinase activity"/>
    <property type="evidence" value="ECO:0007669"/>
    <property type="project" value="InterPro"/>
</dbReference>
<evidence type="ECO:0000256" key="2">
    <source>
        <dbReference type="ARBA" id="ARBA00022679"/>
    </source>
</evidence>
<evidence type="ECO:0000313" key="5">
    <source>
        <dbReference type="Proteomes" id="UP000652354"/>
    </source>
</evidence>
<dbReference type="EMBL" id="BONR01000006">
    <property type="protein sequence ID" value="GIG55582.1"/>
    <property type="molecule type" value="Genomic_DNA"/>
</dbReference>
<comment type="caution">
    <text evidence="4">The sequence shown here is derived from an EMBL/GenBank/DDBJ whole genome shotgun (WGS) entry which is preliminary data.</text>
</comment>
<protein>
    <recommendedName>
        <fullName evidence="6">Glycerate kinase</fullName>
    </recommendedName>
</protein>
<dbReference type="GO" id="GO:0031388">
    <property type="term" value="P:organic acid phosphorylation"/>
    <property type="evidence" value="ECO:0007669"/>
    <property type="project" value="InterPro"/>
</dbReference>
<comment type="similarity">
    <text evidence="1">Belongs to the glycerate kinase type-1 family.</text>
</comment>
<dbReference type="AlphaFoldDB" id="A0A919Q3G4"/>
<dbReference type="InterPro" id="IPR004381">
    <property type="entry name" value="Glycerate_kinase"/>
</dbReference>
<gene>
    <name evidence="4" type="ORF">Dac01nite_23340</name>
</gene>
<dbReference type="InterPro" id="IPR036129">
    <property type="entry name" value="Glycerate_kinase_sf"/>
</dbReference>